<keyword evidence="1" id="KW-0831">Ubiquinone biosynthesis</keyword>
<dbReference type="EMBL" id="JALJYF010000001">
    <property type="protein sequence ID" value="MCP1727184.1"/>
    <property type="molecule type" value="Genomic_DNA"/>
</dbReference>
<keyword evidence="4" id="KW-1185">Reference proteome</keyword>
<dbReference type="Gene3D" id="3.30.1050.10">
    <property type="entry name" value="SCP2 sterol-binding domain"/>
    <property type="match status" value="1"/>
</dbReference>
<dbReference type="InterPro" id="IPR003033">
    <property type="entry name" value="SCP2_sterol-bd_dom"/>
</dbReference>
<dbReference type="HAMAP" id="MF_02231">
    <property type="entry name" value="UbiT"/>
    <property type="match status" value="1"/>
</dbReference>
<dbReference type="SUPFAM" id="SSF55718">
    <property type="entry name" value="SCP-like"/>
    <property type="match status" value="1"/>
</dbReference>
<evidence type="ECO:0000313" key="4">
    <source>
        <dbReference type="Proteomes" id="UP001523550"/>
    </source>
</evidence>
<organism evidence="3 4">
    <name type="scientific">Natronospira proteinivora</name>
    <dbReference type="NCBI Taxonomy" id="1807133"/>
    <lineage>
        <taxon>Bacteria</taxon>
        <taxon>Pseudomonadati</taxon>
        <taxon>Pseudomonadota</taxon>
        <taxon>Gammaproteobacteria</taxon>
        <taxon>Natronospirales</taxon>
        <taxon>Natronospiraceae</taxon>
        <taxon>Natronospira</taxon>
    </lineage>
</organism>
<comment type="pathway">
    <text evidence="1">Cofactor biosynthesis; ubiquinone biosynthesis.</text>
</comment>
<dbReference type="Pfam" id="PF02036">
    <property type="entry name" value="SCP2"/>
    <property type="match status" value="1"/>
</dbReference>
<dbReference type="InterPro" id="IPR016830">
    <property type="entry name" value="UbiT"/>
</dbReference>
<evidence type="ECO:0000313" key="3">
    <source>
        <dbReference type="EMBL" id="MCP1727184.1"/>
    </source>
</evidence>
<protein>
    <recommendedName>
        <fullName evidence="1">Ubiquinone biosynthesis accessory factor UbiT</fullName>
    </recommendedName>
</protein>
<name>A0ABT1G7A8_9GAMM</name>
<comment type="caution">
    <text evidence="3">The sequence shown here is derived from an EMBL/GenBank/DDBJ whole genome shotgun (WGS) entry which is preliminary data.</text>
</comment>
<feature type="domain" description="SCP2" evidence="2">
    <location>
        <begin position="36"/>
        <end position="126"/>
    </location>
</feature>
<dbReference type="RefSeq" id="WP_253446681.1">
    <property type="nucleotide sequence ID" value="NZ_JALJYF010000001.1"/>
</dbReference>
<dbReference type="InterPro" id="IPR036527">
    <property type="entry name" value="SCP2_sterol-bd_dom_sf"/>
</dbReference>
<gene>
    <name evidence="1" type="primary">ubiT</name>
    <name evidence="3" type="ORF">J2T60_001149</name>
</gene>
<comment type="function">
    <text evidence="1">Required for O(2)-independent ubiquinone (coenzyme Q) biosynthesis. Likely functions as an accessory factor.</text>
</comment>
<accession>A0ABT1G7A8</accession>
<reference evidence="3 4" key="1">
    <citation type="submission" date="2022-03" db="EMBL/GenBank/DDBJ databases">
        <title>Genomic Encyclopedia of Type Strains, Phase III (KMG-III): the genomes of soil and plant-associated and newly described type strains.</title>
        <authorList>
            <person name="Whitman W."/>
        </authorList>
    </citation>
    <scope>NUCLEOTIDE SEQUENCE [LARGE SCALE GENOMIC DNA]</scope>
    <source>
        <strain evidence="3 4">BSker1</strain>
    </source>
</reference>
<evidence type="ECO:0000259" key="2">
    <source>
        <dbReference type="Pfam" id="PF02036"/>
    </source>
</evidence>
<proteinExistence type="inferred from homology"/>
<comment type="similarity">
    <text evidence="1">Belongs to the UbiT family.</text>
</comment>
<dbReference type="Proteomes" id="UP001523550">
    <property type="component" value="Unassembled WGS sequence"/>
</dbReference>
<evidence type="ECO:0000256" key="1">
    <source>
        <dbReference type="HAMAP-Rule" id="MF_02231"/>
    </source>
</evidence>
<sequence>MFMQSFPQLLRLPVQYTPIRCQALIMEPLLQNVLAESIEDGDLDFLRGEVVEVAISDIGLHWFLTLENDRIKLLGRGRPAVTVTGGVREFLLLASRREDPDTLFFERRLTVEGDTEMGLLVKNLLDSIELEELPLPLRRAVAFGAAWVS</sequence>